<reference evidence="5 6" key="1">
    <citation type="submission" date="2019-09" db="EMBL/GenBank/DDBJ databases">
        <title>Goodfellowia gen. nov., a new genus of the Pseudonocardineae related to Actinoalloteichus, containing Goodfellowia coeruleoviolacea gen. nov., comb. nov. gen. nov., comb. nov.</title>
        <authorList>
            <person name="Labeda D."/>
        </authorList>
    </citation>
    <scope>NUCLEOTIDE SEQUENCE [LARGE SCALE GENOMIC DNA]</scope>
    <source>
        <strain evidence="5 6">AN110305</strain>
    </source>
</reference>
<name>A0A5B2WYV2_9PSEU</name>
<dbReference type="Gene3D" id="2.60.40.1180">
    <property type="entry name" value="Golgi alpha-mannosidase II"/>
    <property type="match status" value="2"/>
</dbReference>
<dbReference type="PANTHER" id="PTHR43863">
    <property type="entry name" value="HYDROLASE, PUTATIVE (AFU_ORTHOLOGUE AFUA_1G03140)-RELATED"/>
    <property type="match status" value="1"/>
</dbReference>
<accession>A0A5B2WYV2</accession>
<dbReference type="InterPro" id="IPR008979">
    <property type="entry name" value="Galactose-bd-like_sf"/>
</dbReference>
<evidence type="ECO:0000313" key="6">
    <source>
        <dbReference type="Proteomes" id="UP000323454"/>
    </source>
</evidence>
<evidence type="ECO:0000256" key="3">
    <source>
        <dbReference type="SAM" id="SignalP"/>
    </source>
</evidence>
<dbReference type="InterPro" id="IPR005084">
    <property type="entry name" value="CBM6"/>
</dbReference>
<dbReference type="InterPro" id="IPR033403">
    <property type="entry name" value="DUF5110"/>
</dbReference>
<dbReference type="EMBL" id="VUOB01000053">
    <property type="protein sequence ID" value="KAA2256090.1"/>
    <property type="molecule type" value="Genomic_DNA"/>
</dbReference>
<dbReference type="SUPFAM" id="SSF51011">
    <property type="entry name" value="Glycosyl hydrolase domain"/>
    <property type="match status" value="1"/>
</dbReference>
<feature type="domain" description="CBM6" evidence="4">
    <location>
        <begin position="139"/>
        <end position="269"/>
    </location>
</feature>
<evidence type="ECO:0000313" key="5">
    <source>
        <dbReference type="EMBL" id="KAA2256090.1"/>
    </source>
</evidence>
<keyword evidence="3" id="KW-0732">Signal</keyword>
<feature type="signal peptide" evidence="3">
    <location>
        <begin position="1"/>
        <end position="28"/>
    </location>
</feature>
<keyword evidence="6" id="KW-1185">Reference proteome</keyword>
<dbReference type="AlphaFoldDB" id="A0A5B2WYV2"/>
<dbReference type="Gene3D" id="2.80.10.50">
    <property type="match status" value="2"/>
</dbReference>
<dbReference type="Pfam" id="PF00652">
    <property type="entry name" value="Ricin_B_lectin"/>
    <property type="match status" value="1"/>
</dbReference>
<dbReference type="SMART" id="SM00458">
    <property type="entry name" value="RICIN"/>
    <property type="match status" value="1"/>
</dbReference>
<dbReference type="InterPro" id="IPR000322">
    <property type="entry name" value="Glyco_hydro_31_TIM"/>
</dbReference>
<dbReference type="CDD" id="cd06595">
    <property type="entry name" value="GH31_u1"/>
    <property type="match status" value="1"/>
</dbReference>
<dbReference type="Proteomes" id="UP000323454">
    <property type="component" value="Unassembled WGS sequence"/>
</dbReference>
<dbReference type="Pfam" id="PF03422">
    <property type="entry name" value="CBM_6"/>
    <property type="match status" value="1"/>
</dbReference>
<dbReference type="PROSITE" id="PS50231">
    <property type="entry name" value="RICIN_B_LECTIN"/>
    <property type="match status" value="1"/>
</dbReference>
<evidence type="ECO:0000259" key="4">
    <source>
        <dbReference type="PROSITE" id="PS51175"/>
    </source>
</evidence>
<comment type="caution">
    <text evidence="5">The sequence shown here is derived from an EMBL/GenBank/DDBJ whole genome shotgun (WGS) entry which is preliminary data.</text>
</comment>
<organism evidence="5 6">
    <name type="scientific">Solihabitans fulvus</name>
    <dbReference type="NCBI Taxonomy" id="1892852"/>
    <lineage>
        <taxon>Bacteria</taxon>
        <taxon>Bacillati</taxon>
        <taxon>Actinomycetota</taxon>
        <taxon>Actinomycetes</taxon>
        <taxon>Pseudonocardiales</taxon>
        <taxon>Pseudonocardiaceae</taxon>
        <taxon>Solihabitans</taxon>
    </lineage>
</organism>
<dbReference type="GO" id="GO:0030246">
    <property type="term" value="F:carbohydrate binding"/>
    <property type="evidence" value="ECO:0007669"/>
    <property type="project" value="InterPro"/>
</dbReference>
<comment type="similarity">
    <text evidence="1 2">Belongs to the glycosyl hydrolase 31 family.</text>
</comment>
<gene>
    <name evidence="5" type="ORF">F0L68_26965</name>
</gene>
<dbReference type="GO" id="GO:0005975">
    <property type="term" value="P:carbohydrate metabolic process"/>
    <property type="evidence" value="ECO:0007669"/>
    <property type="project" value="InterPro"/>
</dbReference>
<protein>
    <submittedName>
        <fullName evidence="5">DUF5110 domain-containing protein</fullName>
    </submittedName>
</protein>
<dbReference type="Gene3D" id="2.60.120.260">
    <property type="entry name" value="Galactose-binding domain-like"/>
    <property type="match status" value="1"/>
</dbReference>
<evidence type="ECO:0000256" key="2">
    <source>
        <dbReference type="RuleBase" id="RU361185"/>
    </source>
</evidence>
<dbReference type="InterPro" id="IPR000772">
    <property type="entry name" value="Ricin_B_lectin"/>
</dbReference>
<dbReference type="InterPro" id="IPR051816">
    <property type="entry name" value="Glycosyl_Hydrolase_31"/>
</dbReference>
<dbReference type="CDD" id="cd23451">
    <property type="entry name" value="beta-trefoil_Ricin_laminarinase"/>
    <property type="match status" value="1"/>
</dbReference>
<feature type="chain" id="PRO_5039656202" evidence="3">
    <location>
        <begin position="29"/>
        <end position="1039"/>
    </location>
</feature>
<dbReference type="CDD" id="cd04083">
    <property type="entry name" value="CBM35_Lmo2446-like"/>
    <property type="match status" value="1"/>
</dbReference>
<dbReference type="Pfam" id="PF21365">
    <property type="entry name" value="Glyco_hydro_31_3rd"/>
    <property type="match status" value="1"/>
</dbReference>
<dbReference type="SUPFAM" id="SSF51445">
    <property type="entry name" value="(Trans)glycosidases"/>
    <property type="match status" value="1"/>
</dbReference>
<dbReference type="Gene3D" id="3.20.20.80">
    <property type="entry name" value="Glycosidases"/>
    <property type="match status" value="1"/>
</dbReference>
<dbReference type="PANTHER" id="PTHR43863:SF2">
    <property type="entry name" value="MALTASE-GLUCOAMYLASE"/>
    <property type="match status" value="1"/>
</dbReference>
<dbReference type="GO" id="GO:0004553">
    <property type="term" value="F:hydrolase activity, hydrolyzing O-glycosyl compounds"/>
    <property type="evidence" value="ECO:0007669"/>
    <property type="project" value="InterPro"/>
</dbReference>
<dbReference type="PROSITE" id="PS51175">
    <property type="entry name" value="CBM6"/>
    <property type="match status" value="1"/>
</dbReference>
<keyword evidence="2" id="KW-0326">Glycosidase</keyword>
<reference evidence="5 6" key="2">
    <citation type="submission" date="2019-09" db="EMBL/GenBank/DDBJ databases">
        <authorList>
            <person name="Jin C."/>
        </authorList>
    </citation>
    <scope>NUCLEOTIDE SEQUENCE [LARGE SCALE GENOMIC DNA]</scope>
    <source>
        <strain evidence="5 6">AN110305</strain>
    </source>
</reference>
<proteinExistence type="inferred from homology"/>
<dbReference type="SUPFAM" id="SSF50370">
    <property type="entry name" value="Ricin B-like lectins"/>
    <property type="match status" value="1"/>
</dbReference>
<dbReference type="InterPro" id="IPR017853">
    <property type="entry name" value="GH"/>
</dbReference>
<evidence type="ECO:0000256" key="1">
    <source>
        <dbReference type="ARBA" id="ARBA00007806"/>
    </source>
</evidence>
<dbReference type="InterPro" id="IPR048395">
    <property type="entry name" value="Glyco_hydro_31_C"/>
</dbReference>
<dbReference type="RefSeq" id="WP_149852620.1">
    <property type="nucleotide sequence ID" value="NZ_VUOB01000053.1"/>
</dbReference>
<dbReference type="InterPro" id="IPR013780">
    <property type="entry name" value="Glyco_hydro_b"/>
</dbReference>
<dbReference type="OrthoDB" id="176168at2"/>
<dbReference type="Pfam" id="PF17137">
    <property type="entry name" value="DUF5110"/>
    <property type="match status" value="1"/>
</dbReference>
<dbReference type="SUPFAM" id="SSF49785">
    <property type="entry name" value="Galactose-binding domain-like"/>
    <property type="match status" value="1"/>
</dbReference>
<sequence length="1039" mass="110371">MTLRSRTSGWISALTLLAGVVVLAPGHAADAATPSAVIDGSARFEVLSPTLVRVEYAADGRFEDRPTFNAVDRAMQDTDYTTTVQNGVRVIRTPKLTLRYVQGSGPFTQQNLAVDLVAGGTAVTARPSWPTVPLCAYGAGCEAENLGLTGGAALATDHANYTGAGFVAGFTGAGAQISWSTTGIPAAGDYAVSFRYANSTGGDGQNTTRTVSLTANGTTSRVSLPTTANWDTWAVASTTVHLAAGTDPVSIACGTGDSCNVNVDSIAVTAVGAGYPTPPTAPPSAALGGWRRSLDGQSGPAPTADGLLSRDGWHLVDDSQTALLNADQTITQRPSRSGPYQDGYFFGYGHDYRQGLRDLHDLTGPAVLLPEWAFGVWYSRYFPYTTTDYQNTLLPAFRSHQTPLDTLVVDTDFKSPNTWDGWEWNPALFPDPQAFLNWTKQQGLQVSLNVHSSIAENDTQYAAAQATSGGALAAGNCVGDVGTNHCHVFDWSDPAQLKAYFDLHKPFENQGVRQWWLDWCCDSSHVSASGVTPDTWINSQYTKETDARGLRGFAFSRIGSGLQSYSGSSSFPSGPWAEHRYSLHFTGDTTSNWNVLGFEPSFTTGEGAIGLPYVSHDIGGFNGQHPADDLYARWVQFGAFQPVLRLHSNHGDRLPWDYGQAAEASAEKFLRLRESLVPYTYSLAKQSRDTGLPMARAMYLNYPEYSEAYSAAQQYLYGDDVLVAPVTTPGTSGVQTSVWFPPGTWTDYFTGRSYTGPSTQTVTTDLSTMPVFVRSGGIVPTRTDYVDHTTQSPLTQVTLDVAAGGNGSSTLYEDAGEGNAYQAGQSATTGLAYAESAGTRQLSIDAMHGTYAGAVSARTWTARFRNAAPPSTVTVNGAATPDWTYDAATRVLTVRTTALPTRQATTIAYTPSATATGPITGIGGKCVDVAGGNSADTTAVQLYTCNGTPAQQWTTTGDGTLRALGKCMDVTNGSSASGTQVQLYSCNGTNAQQWSAQPDGTLRAYGKCLDASGGSSADGTRLIIWDCTGNSNQQWQLPT</sequence>
<dbReference type="Pfam" id="PF01055">
    <property type="entry name" value="Glyco_hydro_31_2nd"/>
    <property type="match status" value="1"/>
</dbReference>
<dbReference type="InterPro" id="IPR035992">
    <property type="entry name" value="Ricin_B-like_lectins"/>
</dbReference>
<keyword evidence="2" id="KW-0378">Hydrolase</keyword>